<dbReference type="Proteomes" id="UP000566071">
    <property type="component" value="Unassembled WGS sequence"/>
</dbReference>
<evidence type="ECO:0000313" key="2">
    <source>
        <dbReference type="EMBL" id="NNU34860.1"/>
    </source>
</evidence>
<evidence type="ECO:0000313" key="3">
    <source>
        <dbReference type="Proteomes" id="UP000566071"/>
    </source>
</evidence>
<accession>A0ABX1W7H9</accession>
<protein>
    <recommendedName>
        <fullName evidence="4">Acyltransferase 3 domain-containing protein</fullName>
    </recommendedName>
</protein>
<dbReference type="EMBL" id="JABFCR010000075">
    <property type="protein sequence ID" value="NNU34860.1"/>
    <property type="molecule type" value="Genomic_DNA"/>
</dbReference>
<evidence type="ECO:0000256" key="1">
    <source>
        <dbReference type="SAM" id="Phobius"/>
    </source>
</evidence>
<sequence>MVFVLAVLALIFVGTYLLYKYTTLITLLYEPLGPAIVLLASSVFLLGRFTKLTLPPVLLKAKNFACEYNFGIYLSHALVLYFRMIRLVSALNYVHR</sequence>
<keyword evidence="1" id="KW-1133">Transmembrane helix</keyword>
<gene>
    <name evidence="2" type="ORF">HK413_13865</name>
</gene>
<keyword evidence="1" id="KW-0472">Membrane</keyword>
<keyword evidence="3" id="KW-1185">Reference proteome</keyword>
<reference evidence="2 3" key="1">
    <citation type="submission" date="2020-05" db="EMBL/GenBank/DDBJ databases">
        <authorList>
            <person name="Khan S.A."/>
            <person name="Jeon C.O."/>
            <person name="Chun B.H."/>
        </authorList>
    </citation>
    <scope>NUCLEOTIDE SEQUENCE [LARGE SCALE GENOMIC DNA]</scope>
    <source>
        <strain evidence="2 3">S1162</strain>
    </source>
</reference>
<evidence type="ECO:0008006" key="4">
    <source>
        <dbReference type="Google" id="ProtNLM"/>
    </source>
</evidence>
<proteinExistence type="predicted"/>
<feature type="transmembrane region" description="Helical" evidence="1">
    <location>
        <begin position="27"/>
        <end position="49"/>
    </location>
</feature>
<feature type="transmembrane region" description="Helical" evidence="1">
    <location>
        <begin position="70"/>
        <end position="94"/>
    </location>
</feature>
<organism evidence="2 3">
    <name type="scientific">Mucilaginibacter humi</name>
    <dbReference type="NCBI Taxonomy" id="2732510"/>
    <lineage>
        <taxon>Bacteria</taxon>
        <taxon>Pseudomonadati</taxon>
        <taxon>Bacteroidota</taxon>
        <taxon>Sphingobacteriia</taxon>
        <taxon>Sphingobacteriales</taxon>
        <taxon>Sphingobacteriaceae</taxon>
        <taxon>Mucilaginibacter</taxon>
    </lineage>
</organism>
<keyword evidence="1" id="KW-0812">Transmembrane</keyword>
<comment type="caution">
    <text evidence="2">The sequence shown here is derived from an EMBL/GenBank/DDBJ whole genome shotgun (WGS) entry which is preliminary data.</text>
</comment>
<name>A0ABX1W7H9_9SPHI</name>